<name>A0A455T5A2_9CHLR</name>
<evidence type="ECO:0000256" key="1">
    <source>
        <dbReference type="SAM" id="MobiDB-lite"/>
    </source>
</evidence>
<dbReference type="AlphaFoldDB" id="A0A455T5A2"/>
<feature type="region of interest" description="Disordered" evidence="1">
    <location>
        <begin position="59"/>
        <end position="79"/>
    </location>
</feature>
<proteinExistence type="predicted"/>
<reference evidence="2" key="1">
    <citation type="submission" date="2018-12" db="EMBL/GenBank/DDBJ databases">
        <title>Novel natural products biosynthetic potential of the class Ktedonobacteria.</title>
        <authorList>
            <person name="Zheng Y."/>
            <person name="Saitou A."/>
            <person name="Wang C.M."/>
            <person name="Toyoda A."/>
            <person name="Minakuchi Y."/>
            <person name="Sekiguchi Y."/>
            <person name="Ueda K."/>
            <person name="Takano H."/>
            <person name="Sakai Y."/>
            <person name="Yokota A."/>
            <person name="Yabe S."/>
        </authorList>
    </citation>
    <scope>NUCLEOTIDE SEQUENCE</scope>
    <source>
        <strain evidence="2">A3-2</strain>
    </source>
</reference>
<evidence type="ECO:0000313" key="2">
    <source>
        <dbReference type="EMBL" id="BBH94542.1"/>
    </source>
</evidence>
<sequence length="79" mass="8332">MSIAMMDSAPFLSLRLGPRFRAEAIRLTGSLAFRCLSFVPVPHWLECAAAPGPATLRERASSLSSGGSLVAARSQGRDG</sequence>
<gene>
    <name evidence="2" type="ORF">KTA_27410</name>
</gene>
<organism evidence="2">
    <name type="scientific">Thermogemmatispora argillosa</name>
    <dbReference type="NCBI Taxonomy" id="2045280"/>
    <lineage>
        <taxon>Bacteria</taxon>
        <taxon>Bacillati</taxon>
        <taxon>Chloroflexota</taxon>
        <taxon>Ktedonobacteria</taxon>
        <taxon>Thermogemmatisporales</taxon>
        <taxon>Thermogemmatisporaceae</taxon>
        <taxon>Thermogemmatispora</taxon>
    </lineage>
</organism>
<dbReference type="EMBL" id="AP019377">
    <property type="protein sequence ID" value="BBH94542.1"/>
    <property type="molecule type" value="Genomic_DNA"/>
</dbReference>
<feature type="compositionally biased region" description="Low complexity" evidence="1">
    <location>
        <begin position="61"/>
        <end position="79"/>
    </location>
</feature>
<accession>A0A455T5A2</accession>
<protein>
    <submittedName>
        <fullName evidence="2">Uncharacterized protein</fullName>
    </submittedName>
</protein>